<dbReference type="Proteomes" id="UP000265882">
    <property type="component" value="Unassembled WGS sequence"/>
</dbReference>
<comment type="caution">
    <text evidence="9">The sequence shown here is derived from an EMBL/GenBank/DDBJ whole genome shotgun (WGS) entry which is preliminary data.</text>
</comment>
<name>A0A3A4PDT9_ABYX5</name>
<dbReference type="InterPro" id="IPR006036">
    <property type="entry name" value="K_uptake_TrkA"/>
</dbReference>
<evidence type="ECO:0000256" key="6">
    <source>
        <dbReference type="ARBA" id="ARBA00023065"/>
    </source>
</evidence>
<dbReference type="Pfam" id="PF02254">
    <property type="entry name" value="TrkA_N"/>
    <property type="match status" value="1"/>
</dbReference>
<evidence type="ECO:0000259" key="8">
    <source>
        <dbReference type="PROSITE" id="PS51202"/>
    </source>
</evidence>
<evidence type="ECO:0000313" key="9">
    <source>
        <dbReference type="EMBL" id="RJP26181.1"/>
    </source>
</evidence>
<dbReference type="PROSITE" id="PS51201">
    <property type="entry name" value="RCK_N"/>
    <property type="match status" value="1"/>
</dbReference>
<dbReference type="PROSITE" id="PS51202">
    <property type="entry name" value="RCK_C"/>
    <property type="match status" value="1"/>
</dbReference>
<dbReference type="SUPFAM" id="SSF116726">
    <property type="entry name" value="TrkA C-terminal domain-like"/>
    <property type="match status" value="1"/>
</dbReference>
<organism evidence="9 10">
    <name type="scientific">Abyssobacteria bacterium (strain SURF_5)</name>
    <dbReference type="NCBI Taxonomy" id="2093360"/>
    <lineage>
        <taxon>Bacteria</taxon>
        <taxon>Pseudomonadati</taxon>
        <taxon>Candidatus Hydrogenedentota</taxon>
        <taxon>Candidatus Abyssobacteria</taxon>
    </lineage>
</organism>
<dbReference type="Gene3D" id="3.30.70.1450">
    <property type="entry name" value="Regulator of K+ conductance, C-terminal domain"/>
    <property type="match status" value="1"/>
</dbReference>
<dbReference type="InterPro" id="IPR036721">
    <property type="entry name" value="RCK_C_sf"/>
</dbReference>
<feature type="domain" description="RCK N-terminal" evidence="7">
    <location>
        <begin position="1"/>
        <end position="117"/>
    </location>
</feature>
<evidence type="ECO:0000313" key="10">
    <source>
        <dbReference type="Proteomes" id="UP000265882"/>
    </source>
</evidence>
<gene>
    <name evidence="9" type="ORF">C4520_01080</name>
</gene>
<evidence type="ECO:0000256" key="4">
    <source>
        <dbReference type="ARBA" id="ARBA00022958"/>
    </source>
</evidence>
<dbReference type="Gene3D" id="3.40.50.720">
    <property type="entry name" value="NAD(P)-binding Rossmann-like Domain"/>
    <property type="match status" value="1"/>
</dbReference>
<keyword evidence="6" id="KW-0406">Ion transport</keyword>
<reference evidence="9 10" key="1">
    <citation type="journal article" date="2017" name="ISME J.">
        <title>Energy and carbon metabolisms in a deep terrestrial subsurface fluid microbial community.</title>
        <authorList>
            <person name="Momper L."/>
            <person name="Jungbluth S.P."/>
            <person name="Lee M.D."/>
            <person name="Amend J.P."/>
        </authorList>
    </citation>
    <scope>NUCLEOTIDE SEQUENCE [LARGE SCALE GENOMIC DNA]</scope>
    <source>
        <strain evidence="9">SURF_5</strain>
    </source>
</reference>
<accession>A0A3A4PDT9</accession>
<proteinExistence type="predicted"/>
<evidence type="ECO:0000256" key="2">
    <source>
        <dbReference type="ARBA" id="ARBA00022448"/>
    </source>
</evidence>
<keyword evidence="3" id="KW-0633">Potassium transport</keyword>
<protein>
    <recommendedName>
        <fullName evidence="1">Trk system potassium uptake protein TrkA</fullName>
    </recommendedName>
</protein>
<feature type="domain" description="RCK C-terminal" evidence="8">
    <location>
        <begin position="137"/>
        <end position="219"/>
    </location>
</feature>
<evidence type="ECO:0000256" key="5">
    <source>
        <dbReference type="ARBA" id="ARBA00023027"/>
    </source>
</evidence>
<dbReference type="AlphaFoldDB" id="A0A3A4PDT9"/>
<evidence type="ECO:0000256" key="3">
    <source>
        <dbReference type="ARBA" id="ARBA00022538"/>
    </source>
</evidence>
<dbReference type="PRINTS" id="PR00335">
    <property type="entry name" value="KUPTAKETRKA"/>
</dbReference>
<dbReference type="InterPro" id="IPR036291">
    <property type="entry name" value="NAD(P)-bd_dom_sf"/>
</dbReference>
<sequence>MRVIIVGGEKLVYFLGRLLISGGSTVAVISKKAEECQEIVRQLESLVICGDGSDPRRLEEAEAGRADAVVAVTPYDADNLVICQIASRNFGVPRTIALLNDPNNELLFKRLGVSSVFNQTKLISTLIRQRLSVEDIVNLFPIAEEKVNATEIRINDGHPCANKQLMDIPLPPGALLAVVIRGESVIIPRGDTRLLPGDSAILITTPKEQGPALRILTGEK</sequence>
<dbReference type="EMBL" id="QZKU01000012">
    <property type="protein sequence ID" value="RJP26181.1"/>
    <property type="molecule type" value="Genomic_DNA"/>
</dbReference>
<keyword evidence="5" id="KW-0520">NAD</keyword>
<keyword evidence="2" id="KW-0813">Transport</keyword>
<dbReference type="InterPro" id="IPR006037">
    <property type="entry name" value="RCK_C"/>
</dbReference>
<dbReference type="SUPFAM" id="SSF51735">
    <property type="entry name" value="NAD(P)-binding Rossmann-fold domains"/>
    <property type="match status" value="1"/>
</dbReference>
<dbReference type="InterPro" id="IPR003148">
    <property type="entry name" value="RCK_N"/>
</dbReference>
<dbReference type="GO" id="GO:0015079">
    <property type="term" value="F:potassium ion transmembrane transporter activity"/>
    <property type="evidence" value="ECO:0007669"/>
    <property type="project" value="InterPro"/>
</dbReference>
<dbReference type="PANTHER" id="PTHR43833:SF5">
    <property type="entry name" value="TRK SYSTEM POTASSIUM UPTAKE PROTEIN TRKA"/>
    <property type="match status" value="1"/>
</dbReference>
<dbReference type="InterPro" id="IPR050721">
    <property type="entry name" value="Trk_Ktr_HKT_K-transport"/>
</dbReference>
<dbReference type="GO" id="GO:0005886">
    <property type="term" value="C:plasma membrane"/>
    <property type="evidence" value="ECO:0007669"/>
    <property type="project" value="InterPro"/>
</dbReference>
<dbReference type="PANTHER" id="PTHR43833">
    <property type="entry name" value="POTASSIUM CHANNEL PROTEIN 2-RELATED-RELATED"/>
    <property type="match status" value="1"/>
</dbReference>
<dbReference type="Pfam" id="PF02080">
    <property type="entry name" value="TrkA_C"/>
    <property type="match status" value="1"/>
</dbReference>
<keyword evidence="4" id="KW-0630">Potassium</keyword>
<evidence type="ECO:0000256" key="1">
    <source>
        <dbReference type="ARBA" id="ARBA00017378"/>
    </source>
</evidence>
<evidence type="ECO:0000259" key="7">
    <source>
        <dbReference type="PROSITE" id="PS51201"/>
    </source>
</evidence>